<reference evidence="2" key="1">
    <citation type="journal article" date="2020" name="Nature">
        <title>Giant virus diversity and host interactions through global metagenomics.</title>
        <authorList>
            <person name="Schulz F."/>
            <person name="Roux S."/>
            <person name="Paez-Espino D."/>
            <person name="Jungbluth S."/>
            <person name="Walsh D.A."/>
            <person name="Denef V.J."/>
            <person name="McMahon K.D."/>
            <person name="Konstantinidis K.T."/>
            <person name="Eloe-Fadrosh E.A."/>
            <person name="Kyrpides N.C."/>
            <person name="Woyke T."/>
        </authorList>
    </citation>
    <scope>NUCLEOTIDE SEQUENCE</scope>
    <source>
        <strain evidence="2">GVMAG-M-3300023174-49</strain>
    </source>
</reference>
<evidence type="ECO:0000313" key="2">
    <source>
        <dbReference type="EMBL" id="QHT19027.1"/>
    </source>
</evidence>
<proteinExistence type="predicted"/>
<dbReference type="InterPro" id="IPR013691">
    <property type="entry name" value="MeTrfase_14"/>
</dbReference>
<feature type="domain" description="C-methyltransferase" evidence="1">
    <location>
        <begin position="281"/>
        <end position="386"/>
    </location>
</feature>
<dbReference type="AlphaFoldDB" id="A0A6C0DQX4"/>
<dbReference type="Pfam" id="PF13489">
    <property type="entry name" value="Methyltransf_23"/>
    <property type="match status" value="1"/>
</dbReference>
<dbReference type="Gene3D" id="3.40.50.150">
    <property type="entry name" value="Vaccinia Virus protein VP39"/>
    <property type="match status" value="1"/>
</dbReference>
<dbReference type="PANTHER" id="PTHR43861:SF6">
    <property type="entry name" value="METHYLTRANSFERASE TYPE 11"/>
    <property type="match status" value="1"/>
</dbReference>
<organism evidence="2">
    <name type="scientific">viral metagenome</name>
    <dbReference type="NCBI Taxonomy" id="1070528"/>
    <lineage>
        <taxon>unclassified sequences</taxon>
        <taxon>metagenomes</taxon>
        <taxon>organismal metagenomes</taxon>
    </lineage>
</organism>
<protein>
    <recommendedName>
        <fullName evidence="1">C-methyltransferase domain-containing protein</fullName>
    </recommendedName>
</protein>
<dbReference type="EMBL" id="MN739661">
    <property type="protein sequence ID" value="QHT19027.1"/>
    <property type="molecule type" value="Genomic_DNA"/>
</dbReference>
<dbReference type="SUPFAM" id="SSF53335">
    <property type="entry name" value="S-adenosyl-L-methionine-dependent methyltransferases"/>
    <property type="match status" value="1"/>
</dbReference>
<dbReference type="CDD" id="cd02440">
    <property type="entry name" value="AdoMet_MTases"/>
    <property type="match status" value="1"/>
</dbReference>
<dbReference type="PANTHER" id="PTHR43861">
    <property type="entry name" value="TRANS-ACONITATE 2-METHYLTRANSFERASE-RELATED"/>
    <property type="match status" value="1"/>
</dbReference>
<dbReference type="Pfam" id="PF08484">
    <property type="entry name" value="Methyltransf_14"/>
    <property type="match status" value="1"/>
</dbReference>
<sequence length="394" mass="45985">MTIRTKCEICNGILNNIYKLENVPVNLSCIEFENDCFFDTLSFSQCLTCNTIQLDKLIPLNILYETSHNYSSVGKIWENYFILLIKKIQSIIAPLNNSNWTSTQDIQGLQLPINKTVLEIGCPSGKIALNCYDYEKWYIVEPNKNNKIVFNDKIFFIESFFNENLTIDKPIDLIVHSHVFEHIYEPNKFLKKCYELLTENGVMVFGIPNMQHLAENSLSLFLGMFFEHTIFLNKENVSYLMKKNGFAILEIIDYENHSTIYHVKKVRVETINIIPVIKITNYYDIFFNLINEYKSFIEKCNKTISNNPTKDIYIFGASYNTQIILSFDFKPELLKGVLDNCKEKQNKYLYGSKLKIYSPEIVNNNTIVILKNGYYVNEICYQIQEINENVIIIS</sequence>
<dbReference type="Gene3D" id="3.40.50.720">
    <property type="entry name" value="NAD(P)-binding Rossmann-like Domain"/>
    <property type="match status" value="1"/>
</dbReference>
<dbReference type="InterPro" id="IPR029063">
    <property type="entry name" value="SAM-dependent_MTases_sf"/>
</dbReference>
<evidence type="ECO:0000259" key="1">
    <source>
        <dbReference type="Pfam" id="PF08484"/>
    </source>
</evidence>
<accession>A0A6C0DQX4</accession>
<name>A0A6C0DQX4_9ZZZZ</name>